<dbReference type="EMBL" id="KQ085970">
    <property type="protein sequence ID" value="KLO12807.1"/>
    <property type="molecule type" value="Genomic_DNA"/>
</dbReference>
<dbReference type="InterPro" id="IPR002347">
    <property type="entry name" value="SDR_fam"/>
</dbReference>
<proteinExistence type="inferred from homology"/>
<dbReference type="PRINTS" id="PR00081">
    <property type="entry name" value="GDHRDH"/>
</dbReference>
<evidence type="ECO:0000313" key="2">
    <source>
        <dbReference type="EMBL" id="KLO12807.1"/>
    </source>
</evidence>
<evidence type="ECO:0000256" key="1">
    <source>
        <dbReference type="ARBA" id="ARBA00006484"/>
    </source>
</evidence>
<dbReference type="Pfam" id="PF00106">
    <property type="entry name" value="adh_short"/>
    <property type="match status" value="1"/>
</dbReference>
<dbReference type="OrthoDB" id="5296at2759"/>
<dbReference type="PANTHER" id="PTHR43544:SF12">
    <property type="entry name" value="NAD(P)-BINDING ROSSMANN-FOLD SUPERFAMILY PROTEIN"/>
    <property type="match status" value="1"/>
</dbReference>
<dbReference type="Proteomes" id="UP000053477">
    <property type="component" value="Unassembled WGS sequence"/>
</dbReference>
<comment type="similarity">
    <text evidence="1">Belongs to the short-chain dehydrogenases/reductases (SDR) family.</text>
</comment>
<dbReference type="GO" id="GO:0016491">
    <property type="term" value="F:oxidoreductase activity"/>
    <property type="evidence" value="ECO:0007669"/>
    <property type="project" value="TreeGrafter"/>
</dbReference>
<dbReference type="AlphaFoldDB" id="A0A0H2RMH5"/>
<dbReference type="InterPro" id="IPR036291">
    <property type="entry name" value="NAD(P)-bd_dom_sf"/>
</dbReference>
<dbReference type="SUPFAM" id="SSF51735">
    <property type="entry name" value="NAD(P)-binding Rossmann-fold domains"/>
    <property type="match status" value="1"/>
</dbReference>
<name>A0A0H2RMH5_9AGAM</name>
<sequence length="258" mass="28954">MGSPFILVTPATRGLSLAITRQLLRTTRFPVFATHRSSSPDEAREHILEPLKESGVDPKRLSILKLDLTSESSIKDASATLREQLPQDAYLHTGFFTGGILYPEKQPADIDFEKIKKTFQINVLSHLLLIKHFNQFLPDAKNHEGPVSKWVHISARVGSISDNHKGGWYSYRASKAALNQVIKTFDTQLALRKTPSICVGIHPGTVKTQLSKDFWSSVPKGQLFEPEEAAEKIVKVVDNITEDQRGRVWDYAGKQVPW</sequence>
<dbReference type="InParanoid" id="A0A0H2RMH5"/>
<dbReference type="InterPro" id="IPR051468">
    <property type="entry name" value="Fungal_SecMetab_SDRs"/>
</dbReference>
<dbReference type="CDD" id="cd05325">
    <property type="entry name" value="carb_red_sniffer_like_SDR_c"/>
    <property type="match status" value="1"/>
</dbReference>
<keyword evidence="3" id="KW-1185">Reference proteome</keyword>
<reference evidence="2 3" key="1">
    <citation type="submission" date="2015-04" db="EMBL/GenBank/DDBJ databases">
        <title>Complete genome sequence of Schizopora paradoxa KUC8140, a cosmopolitan wood degrader in East Asia.</title>
        <authorList>
            <consortium name="DOE Joint Genome Institute"/>
            <person name="Min B."/>
            <person name="Park H."/>
            <person name="Jang Y."/>
            <person name="Kim J.-J."/>
            <person name="Kim K.H."/>
            <person name="Pangilinan J."/>
            <person name="Lipzen A."/>
            <person name="Riley R."/>
            <person name="Grigoriev I.V."/>
            <person name="Spatafora J.W."/>
            <person name="Choi I.-G."/>
        </authorList>
    </citation>
    <scope>NUCLEOTIDE SEQUENCE [LARGE SCALE GENOMIC DNA]</scope>
    <source>
        <strain evidence="2 3">KUC8140</strain>
    </source>
</reference>
<organism evidence="2 3">
    <name type="scientific">Schizopora paradoxa</name>
    <dbReference type="NCBI Taxonomy" id="27342"/>
    <lineage>
        <taxon>Eukaryota</taxon>
        <taxon>Fungi</taxon>
        <taxon>Dikarya</taxon>
        <taxon>Basidiomycota</taxon>
        <taxon>Agaricomycotina</taxon>
        <taxon>Agaricomycetes</taxon>
        <taxon>Hymenochaetales</taxon>
        <taxon>Schizoporaceae</taxon>
        <taxon>Schizopora</taxon>
    </lineage>
</organism>
<accession>A0A0H2RMH5</accession>
<evidence type="ECO:0000313" key="3">
    <source>
        <dbReference type="Proteomes" id="UP000053477"/>
    </source>
</evidence>
<dbReference type="GO" id="GO:0005737">
    <property type="term" value="C:cytoplasm"/>
    <property type="evidence" value="ECO:0007669"/>
    <property type="project" value="TreeGrafter"/>
</dbReference>
<dbReference type="PANTHER" id="PTHR43544">
    <property type="entry name" value="SHORT-CHAIN DEHYDROGENASE/REDUCTASE"/>
    <property type="match status" value="1"/>
</dbReference>
<dbReference type="Gene3D" id="3.40.50.720">
    <property type="entry name" value="NAD(P)-binding Rossmann-like Domain"/>
    <property type="match status" value="1"/>
</dbReference>
<protein>
    <submittedName>
        <fullName evidence="2">NAD-binding protein</fullName>
    </submittedName>
</protein>
<gene>
    <name evidence="2" type="ORF">SCHPADRAFT_997820</name>
</gene>